<feature type="domain" description="Calcineurin-like phosphoesterase" evidence="2">
    <location>
        <begin position="30"/>
        <end position="248"/>
    </location>
</feature>
<comment type="caution">
    <text evidence="3">The sequence shown here is derived from an EMBL/GenBank/DDBJ whole genome shotgun (WGS) entry which is preliminary data.</text>
</comment>
<dbReference type="OMA" id="PNITHME"/>
<keyword evidence="4" id="KW-1185">Reference proteome</keyword>
<evidence type="ECO:0000256" key="1">
    <source>
        <dbReference type="SAM" id="SignalP"/>
    </source>
</evidence>
<gene>
    <name evidence="3" type="ORF">RFI_09325</name>
</gene>
<dbReference type="Gene3D" id="3.60.21.10">
    <property type="match status" value="1"/>
</dbReference>
<evidence type="ECO:0000313" key="4">
    <source>
        <dbReference type="Proteomes" id="UP000023152"/>
    </source>
</evidence>
<dbReference type="PANTHER" id="PTHR32440">
    <property type="entry name" value="PHOSPHATASE DCR2-RELATED-RELATED"/>
    <property type="match status" value="1"/>
</dbReference>
<reference evidence="3 4" key="1">
    <citation type="journal article" date="2013" name="Curr. Biol.">
        <title>The Genome of the Foraminiferan Reticulomyxa filosa.</title>
        <authorList>
            <person name="Glockner G."/>
            <person name="Hulsmann N."/>
            <person name="Schleicher M."/>
            <person name="Noegel A.A."/>
            <person name="Eichinger L."/>
            <person name="Gallinger C."/>
            <person name="Pawlowski J."/>
            <person name="Sierra R."/>
            <person name="Euteneuer U."/>
            <person name="Pillet L."/>
            <person name="Moustafa A."/>
            <person name="Platzer M."/>
            <person name="Groth M."/>
            <person name="Szafranski K."/>
            <person name="Schliwa M."/>
        </authorList>
    </citation>
    <scope>NUCLEOTIDE SEQUENCE [LARGE SCALE GENOMIC DNA]</scope>
</reference>
<name>X6NPE6_RETFI</name>
<feature type="signal peptide" evidence="1">
    <location>
        <begin position="1"/>
        <end position="19"/>
    </location>
</feature>
<dbReference type="OrthoDB" id="783096at2759"/>
<protein>
    <recommendedName>
        <fullName evidence="2">Calcineurin-like phosphoesterase domain-containing protein</fullName>
    </recommendedName>
</protein>
<dbReference type="EMBL" id="ASPP01007033">
    <property type="protein sequence ID" value="ETO27808.1"/>
    <property type="molecule type" value="Genomic_DNA"/>
</dbReference>
<feature type="chain" id="PRO_5004975542" description="Calcineurin-like phosphoesterase domain-containing protein" evidence="1">
    <location>
        <begin position="20"/>
        <end position="272"/>
    </location>
</feature>
<dbReference type="Proteomes" id="UP000023152">
    <property type="component" value="Unassembled WGS sequence"/>
</dbReference>
<evidence type="ECO:0000259" key="2">
    <source>
        <dbReference type="Pfam" id="PF00149"/>
    </source>
</evidence>
<dbReference type="AlphaFoldDB" id="X6NPE6"/>
<organism evidence="3 4">
    <name type="scientific">Reticulomyxa filosa</name>
    <dbReference type="NCBI Taxonomy" id="46433"/>
    <lineage>
        <taxon>Eukaryota</taxon>
        <taxon>Sar</taxon>
        <taxon>Rhizaria</taxon>
        <taxon>Retaria</taxon>
        <taxon>Foraminifera</taxon>
        <taxon>Monothalamids</taxon>
        <taxon>Reticulomyxidae</taxon>
        <taxon>Reticulomyxa</taxon>
    </lineage>
</organism>
<evidence type="ECO:0000313" key="3">
    <source>
        <dbReference type="EMBL" id="ETO27808.1"/>
    </source>
</evidence>
<dbReference type="SUPFAM" id="SSF56300">
    <property type="entry name" value="Metallo-dependent phosphatases"/>
    <property type="match status" value="1"/>
</dbReference>
<dbReference type="InterPro" id="IPR029052">
    <property type="entry name" value="Metallo-depent_PP-like"/>
</dbReference>
<dbReference type="InterPro" id="IPR004843">
    <property type="entry name" value="Calcineurin-like_PHP"/>
</dbReference>
<sequence>MKWYPVLFLFGTGLCNLYCQQNEDGVETFKLIQFTDTHFGEAASKDNQSMAEMANLISYEMPQLVVLSGDVVSAVSFEPKKKKKKRGDFFLKKMFNIKKKFFFFFFFKYMFEMSETPWAYTLGNHDDQADYNRTQIINYAVKQSYSLTQAGPTDIGGVSNYYLTVFNSANQPIVNIWFMDSLDTNCYNVEGYGCVEFSTVEWYQQTSEKLEQTYGRKIPGIVYIHIPLPEVLMLWNNFATAGTLQDTGVCCWSLNTGLFSVMQERGDIVSVW</sequence>
<feature type="non-terminal residue" evidence="3">
    <location>
        <position position="272"/>
    </location>
</feature>
<keyword evidence="1" id="KW-0732">Signal</keyword>
<dbReference type="Pfam" id="PF00149">
    <property type="entry name" value="Metallophos"/>
    <property type="match status" value="1"/>
</dbReference>
<accession>X6NPE6</accession>
<dbReference type="PANTHER" id="PTHR32440:SF11">
    <property type="entry name" value="METALLOPHOSPHOESTERASE DOMAIN-CONTAINING PROTEIN"/>
    <property type="match status" value="1"/>
</dbReference>
<dbReference type="GO" id="GO:0016788">
    <property type="term" value="F:hydrolase activity, acting on ester bonds"/>
    <property type="evidence" value="ECO:0007669"/>
    <property type="project" value="TreeGrafter"/>
</dbReference>
<proteinExistence type="predicted"/>
<dbReference type="GO" id="GO:0005737">
    <property type="term" value="C:cytoplasm"/>
    <property type="evidence" value="ECO:0007669"/>
    <property type="project" value="TreeGrafter"/>
</dbReference>